<sequence>MPRSSQPTALLIIDAARPTWTAAVPCLPKGHAPKLERLELAAEQDGILQVTAALSNRTGLKSLHIAASGQAGSLQLGTAQLTLFNLDRYGWELQQWGESLMTGAQIVLHEGTAGSTSQFSSAFLSRLQLLTGAKITVAKLEPQQSVGF</sequence>
<gene>
    <name evidence="2" type="ORF">KME07_14910</name>
</gene>
<reference evidence="2" key="2">
    <citation type="journal article" date="2022" name="Microbiol. Resour. Announc.">
        <title>Metagenome Sequencing to Explore Phylogenomics of Terrestrial Cyanobacteria.</title>
        <authorList>
            <person name="Ward R.D."/>
            <person name="Stajich J.E."/>
            <person name="Johansen J.R."/>
            <person name="Huntemann M."/>
            <person name="Clum A."/>
            <person name="Foster B."/>
            <person name="Foster B."/>
            <person name="Roux S."/>
            <person name="Palaniappan K."/>
            <person name="Varghese N."/>
            <person name="Mukherjee S."/>
            <person name="Reddy T.B.K."/>
            <person name="Daum C."/>
            <person name="Copeland A."/>
            <person name="Chen I.A."/>
            <person name="Ivanova N.N."/>
            <person name="Kyrpides N.C."/>
            <person name="Shapiro N."/>
            <person name="Eloe-Fadrosh E.A."/>
            <person name="Pietrasiak N."/>
        </authorList>
    </citation>
    <scope>NUCLEOTIDE SEQUENCE</scope>
    <source>
        <strain evidence="2">GSE-TBD4-15B</strain>
    </source>
</reference>
<reference evidence="2" key="1">
    <citation type="submission" date="2021-05" db="EMBL/GenBank/DDBJ databases">
        <authorList>
            <person name="Pietrasiak N."/>
            <person name="Ward R."/>
            <person name="Stajich J.E."/>
            <person name="Kurbessoian T."/>
        </authorList>
    </citation>
    <scope>NUCLEOTIDE SEQUENCE</scope>
    <source>
        <strain evidence="2">GSE-TBD4-15B</strain>
    </source>
</reference>
<evidence type="ECO:0000313" key="2">
    <source>
        <dbReference type="EMBL" id="MBW4466712.1"/>
    </source>
</evidence>
<dbReference type="Proteomes" id="UP000707356">
    <property type="component" value="Unassembled WGS sequence"/>
</dbReference>
<accession>A0A951U6M2</accession>
<feature type="domain" description="DUF4347" evidence="1">
    <location>
        <begin position="27"/>
        <end position="137"/>
    </location>
</feature>
<organism evidence="2 3">
    <name type="scientific">Pegethrix bostrychoides GSE-TBD4-15B</name>
    <dbReference type="NCBI Taxonomy" id="2839662"/>
    <lineage>
        <taxon>Bacteria</taxon>
        <taxon>Bacillati</taxon>
        <taxon>Cyanobacteriota</taxon>
        <taxon>Cyanophyceae</taxon>
        <taxon>Oculatellales</taxon>
        <taxon>Oculatellaceae</taxon>
        <taxon>Pegethrix</taxon>
    </lineage>
</organism>
<dbReference type="Pfam" id="PF14252">
    <property type="entry name" value="DUF4347"/>
    <property type="match status" value="1"/>
</dbReference>
<dbReference type="EMBL" id="JAHHHV010000070">
    <property type="protein sequence ID" value="MBW4466712.1"/>
    <property type="molecule type" value="Genomic_DNA"/>
</dbReference>
<name>A0A951U6M2_9CYAN</name>
<evidence type="ECO:0000313" key="3">
    <source>
        <dbReference type="Proteomes" id="UP000707356"/>
    </source>
</evidence>
<proteinExistence type="predicted"/>
<dbReference type="InterPro" id="IPR025592">
    <property type="entry name" value="DUF4347"/>
</dbReference>
<comment type="caution">
    <text evidence="2">The sequence shown here is derived from an EMBL/GenBank/DDBJ whole genome shotgun (WGS) entry which is preliminary data.</text>
</comment>
<evidence type="ECO:0000259" key="1">
    <source>
        <dbReference type="Pfam" id="PF14252"/>
    </source>
</evidence>
<dbReference type="AlphaFoldDB" id="A0A951U6M2"/>
<protein>
    <submittedName>
        <fullName evidence="2">DUF4347 domain-containing protein</fullName>
    </submittedName>
</protein>